<dbReference type="OrthoDB" id="6880011at2759"/>
<evidence type="ECO:0000256" key="1">
    <source>
        <dbReference type="ARBA" id="ARBA00005329"/>
    </source>
</evidence>
<evidence type="ECO:0000256" key="6">
    <source>
        <dbReference type="ARBA" id="ARBA00023004"/>
    </source>
</evidence>
<comment type="similarity">
    <text evidence="1 8">Belongs to the catalase family.</text>
</comment>
<protein>
    <recommendedName>
        <fullName evidence="8">Catalase</fullName>
        <ecNumber evidence="8">1.11.1.6</ecNumber>
    </recommendedName>
</protein>
<evidence type="ECO:0000256" key="3">
    <source>
        <dbReference type="ARBA" id="ARBA00022617"/>
    </source>
</evidence>
<comment type="function">
    <text evidence="9">Catalyzes the degradation of hydrogen peroxide (H(2)O(2)) generated by peroxisomal oxidases to water and oxygen, thereby protecting cells from the toxic effects of hydrogen peroxide.</text>
</comment>
<evidence type="ECO:0000256" key="2">
    <source>
        <dbReference type="ARBA" id="ARBA00022559"/>
    </source>
</evidence>
<evidence type="ECO:0000313" key="12">
    <source>
        <dbReference type="Proteomes" id="UP000547976"/>
    </source>
</evidence>
<dbReference type="InterPro" id="IPR024708">
    <property type="entry name" value="Catalase_AS"/>
</dbReference>
<dbReference type="InterPro" id="IPR020835">
    <property type="entry name" value="Catalase_sf"/>
</dbReference>
<dbReference type="Pfam" id="PF06628">
    <property type="entry name" value="Catalase-rel"/>
    <property type="match status" value="1"/>
</dbReference>
<evidence type="ECO:0000313" key="11">
    <source>
        <dbReference type="EMBL" id="KAF5604153.1"/>
    </source>
</evidence>
<dbReference type="GeneID" id="59319894"/>
<dbReference type="PROSITE" id="PS00437">
    <property type="entry name" value="CATALASE_1"/>
    <property type="match status" value="1"/>
</dbReference>
<dbReference type="EC" id="1.11.1.6" evidence="8"/>
<name>A0A8H5PX22_GIBSU</name>
<evidence type="ECO:0000256" key="4">
    <source>
        <dbReference type="ARBA" id="ARBA00022723"/>
    </source>
</evidence>
<gene>
    <name evidence="11" type="ORF">FSUBG_6926</name>
</gene>
<proteinExistence type="inferred from homology"/>
<dbReference type="PRINTS" id="PR00067">
    <property type="entry name" value="CATALASE"/>
</dbReference>
<evidence type="ECO:0000256" key="9">
    <source>
        <dbReference type="RuleBase" id="RU004142"/>
    </source>
</evidence>
<dbReference type="Pfam" id="PF06985">
    <property type="entry name" value="HET"/>
    <property type="match status" value="1"/>
</dbReference>
<evidence type="ECO:0000259" key="10">
    <source>
        <dbReference type="SMART" id="SM01060"/>
    </source>
</evidence>
<reference evidence="11 12" key="1">
    <citation type="submission" date="2020-05" db="EMBL/GenBank/DDBJ databases">
        <title>Identification and distribution of gene clusters putatively required for synthesis of sphingolipid metabolism inhibitors in phylogenetically diverse species of the filamentous fungus Fusarium.</title>
        <authorList>
            <person name="Kim H.-S."/>
            <person name="Busman M."/>
            <person name="Brown D.W."/>
            <person name="Divon H."/>
            <person name="Uhlig S."/>
            <person name="Proctor R.H."/>
        </authorList>
    </citation>
    <scope>NUCLEOTIDE SEQUENCE [LARGE SCALE GENOMIC DNA]</scope>
    <source>
        <strain evidence="11 12">NRRL 66333</strain>
    </source>
</reference>
<keyword evidence="2 8" id="KW-0575">Peroxidase</keyword>
<organism evidence="11 12">
    <name type="scientific">Gibberella subglutinans</name>
    <name type="common">Fusarium subglutinans</name>
    <dbReference type="NCBI Taxonomy" id="42677"/>
    <lineage>
        <taxon>Eukaryota</taxon>
        <taxon>Fungi</taxon>
        <taxon>Dikarya</taxon>
        <taxon>Ascomycota</taxon>
        <taxon>Pezizomycotina</taxon>
        <taxon>Sordariomycetes</taxon>
        <taxon>Hypocreomycetidae</taxon>
        <taxon>Hypocreales</taxon>
        <taxon>Nectriaceae</taxon>
        <taxon>Fusarium</taxon>
        <taxon>Fusarium fujikuroi species complex</taxon>
    </lineage>
</organism>
<evidence type="ECO:0000256" key="5">
    <source>
        <dbReference type="ARBA" id="ARBA00023002"/>
    </source>
</evidence>
<dbReference type="InterPro" id="IPR010730">
    <property type="entry name" value="HET"/>
</dbReference>
<dbReference type="InterPro" id="IPR010582">
    <property type="entry name" value="Catalase_immune_responsive"/>
</dbReference>
<sequence length="1002" mass="113457">MSNPVYTLTEGQPVRDPSVSTTLPVFGGGGLTTLGDTLLLETLAHFSRERIPERVVHAKAAGAWGEFEVTNPEIAQLTCAKFLDTAGKKTQVLFRLSTTGGEKGSADTVRDVRGFSVKFFTEEGNYDIVGNHVPVFFVRDPMRFPSLNRSHKRHPATNRPDATMFWDFHVNQPESVHTLMHLFGSRGLPDSIRRVTGFGVHTFKLIDSSGRPRYCKFHFRPETGHTSFASAEEAEKKAGANADYHTEDLWDAIARGEYPVWKLYVQIMEPERAETFGRALFDITKIWSHKEFPLIEVGKMTLKKNPDNYFAEIEQAAFSPSNLVPGIAMTPDPMLQARMFAYPDAQRYRLGSNYAQLPPNRPIAPVYAPFVRDGITTTKNYGGDPNYVRSTLSPGVTTQSITQITHHERIAANALLGLNEIPVDDEDFVQPRDLWRRVFDDAEKEKFVGNVVGSLAGTPAPLREAVVAMFSKVDGSKVQKALEGSKFQVSELEKIAGRCVDVDWIHKAKLVRPLNIVEEEALVKYRAASWEEERRNSSMWPMRRHHESLESFRKASSQNCYICCRVWDMLVSGKVTSVESEPTWKEGSETDWDGMHYIVQHDHDSPAILFMICCPGSKEHSHYIPFELMPRNVRGWAIQTLPKTFRDTIVVARALGVRYLWIDALCIIQDSHEDWERESACMGLVYSNGLCNIAASASDGPDGGLFRSRNAESIRVGCVRADPLPDTRSQTFNIIDTLYTERQLRHTPFFERGWVFQERMLAPRVIYFAEEQVFWECHQELKSEAFPTGIPFAGSFKALLPERLTNLLTLSRGKCVPCTVFRQWNRVVQGYSDSQFTFISDKLPAFMGIAKYFEPFIDADYAFGMWSAGLEKQLGFSVEDPVMKRSRDYRAPSWSWASLDGPVLFKELLSEVVHKTFMHVQFEQDGFSQGRLHLQGVLTHATYSHARSKRNSTVILENGTSLDLILLKDHLGIVFSKGTKLTLLAFKSSRELALPMYFNKRD</sequence>
<evidence type="ECO:0000256" key="7">
    <source>
        <dbReference type="ARBA" id="ARBA00023324"/>
    </source>
</evidence>
<keyword evidence="4 8" id="KW-0479">Metal-binding</keyword>
<comment type="caution">
    <text evidence="11">The sequence shown here is derived from an EMBL/GenBank/DDBJ whole genome shotgun (WGS) entry which is preliminary data.</text>
</comment>
<dbReference type="SUPFAM" id="SSF56634">
    <property type="entry name" value="Heme-dependent catalase-like"/>
    <property type="match status" value="1"/>
</dbReference>
<dbReference type="PROSITE" id="PS00438">
    <property type="entry name" value="CATALASE_2"/>
    <property type="match status" value="1"/>
</dbReference>
<dbReference type="InterPro" id="IPR018028">
    <property type="entry name" value="Catalase"/>
</dbReference>
<dbReference type="SMART" id="SM01060">
    <property type="entry name" value="Catalase"/>
    <property type="match status" value="1"/>
</dbReference>
<keyword evidence="3 8" id="KW-0349">Heme</keyword>
<dbReference type="GO" id="GO:0020037">
    <property type="term" value="F:heme binding"/>
    <property type="evidence" value="ECO:0007669"/>
    <property type="project" value="InterPro"/>
</dbReference>
<evidence type="ECO:0000256" key="8">
    <source>
        <dbReference type="RuleBase" id="RU000498"/>
    </source>
</evidence>
<dbReference type="Pfam" id="PF00199">
    <property type="entry name" value="Catalase"/>
    <property type="match status" value="1"/>
</dbReference>
<feature type="domain" description="Catalase core" evidence="10">
    <location>
        <begin position="7"/>
        <end position="396"/>
    </location>
</feature>
<dbReference type="GO" id="GO:0042542">
    <property type="term" value="P:response to hydrogen peroxide"/>
    <property type="evidence" value="ECO:0007669"/>
    <property type="project" value="TreeGrafter"/>
</dbReference>
<dbReference type="Gene3D" id="2.40.180.10">
    <property type="entry name" value="Catalase core domain"/>
    <property type="match status" value="1"/>
</dbReference>
<keyword evidence="6 8" id="KW-0408">Iron</keyword>
<dbReference type="PROSITE" id="PS51402">
    <property type="entry name" value="CATALASE_3"/>
    <property type="match status" value="1"/>
</dbReference>
<dbReference type="PANTHER" id="PTHR11465">
    <property type="entry name" value="CATALASE"/>
    <property type="match status" value="1"/>
</dbReference>
<dbReference type="GO" id="GO:0046872">
    <property type="term" value="F:metal ion binding"/>
    <property type="evidence" value="ECO:0007669"/>
    <property type="project" value="UniProtKB-KW"/>
</dbReference>
<dbReference type="AlphaFoldDB" id="A0A8H5PX22"/>
<dbReference type="RefSeq" id="XP_036537580.1">
    <property type="nucleotide sequence ID" value="XM_036685176.1"/>
</dbReference>
<dbReference type="GO" id="GO:0005777">
    <property type="term" value="C:peroxisome"/>
    <property type="evidence" value="ECO:0007669"/>
    <property type="project" value="TreeGrafter"/>
</dbReference>
<dbReference type="EMBL" id="JAAOAV010000080">
    <property type="protein sequence ID" value="KAF5604153.1"/>
    <property type="molecule type" value="Genomic_DNA"/>
</dbReference>
<dbReference type="InterPro" id="IPR011614">
    <property type="entry name" value="Catalase_core"/>
</dbReference>
<dbReference type="PANTHER" id="PTHR11465:SF26">
    <property type="entry name" value="CATALASE 2"/>
    <property type="match status" value="1"/>
</dbReference>
<keyword evidence="12" id="KW-1185">Reference proteome</keyword>
<keyword evidence="7 8" id="KW-0376">Hydrogen peroxide</keyword>
<keyword evidence="5 8" id="KW-0560">Oxidoreductase</keyword>
<dbReference type="InterPro" id="IPR002226">
    <property type="entry name" value="Catalase_haem_BS"/>
</dbReference>
<dbReference type="Proteomes" id="UP000547976">
    <property type="component" value="Unassembled WGS sequence"/>
</dbReference>
<dbReference type="GO" id="GO:0005739">
    <property type="term" value="C:mitochondrion"/>
    <property type="evidence" value="ECO:0007669"/>
    <property type="project" value="TreeGrafter"/>
</dbReference>
<dbReference type="GO" id="GO:0004096">
    <property type="term" value="F:catalase activity"/>
    <property type="evidence" value="ECO:0007669"/>
    <property type="project" value="UniProtKB-EC"/>
</dbReference>
<comment type="catalytic activity">
    <reaction evidence="8">
        <text>2 H2O2 = O2 + 2 H2O</text>
        <dbReference type="Rhea" id="RHEA:20309"/>
        <dbReference type="ChEBI" id="CHEBI:15377"/>
        <dbReference type="ChEBI" id="CHEBI:15379"/>
        <dbReference type="ChEBI" id="CHEBI:16240"/>
        <dbReference type="EC" id="1.11.1.6"/>
    </reaction>
</comment>
<accession>A0A8H5PX22</accession>
<dbReference type="GO" id="GO:0042744">
    <property type="term" value="P:hydrogen peroxide catabolic process"/>
    <property type="evidence" value="ECO:0007669"/>
    <property type="project" value="UniProtKB-KW"/>
</dbReference>